<feature type="transmembrane region" description="Helical" evidence="2">
    <location>
        <begin position="184"/>
        <end position="208"/>
    </location>
</feature>
<evidence type="ECO:0000313" key="4">
    <source>
        <dbReference type="EMBL" id="CAF0827386.1"/>
    </source>
</evidence>
<reference evidence="4" key="1">
    <citation type="submission" date="2021-02" db="EMBL/GenBank/DDBJ databases">
        <authorList>
            <person name="Nowell W R."/>
        </authorList>
    </citation>
    <scope>NUCLEOTIDE SEQUENCE</scope>
</reference>
<evidence type="ECO:0000256" key="2">
    <source>
        <dbReference type="SAM" id="Phobius"/>
    </source>
</evidence>
<dbReference type="EMBL" id="CAJOBA010001429">
    <property type="protein sequence ID" value="CAF3595409.1"/>
    <property type="molecule type" value="Genomic_DNA"/>
</dbReference>
<evidence type="ECO:0000313" key="5">
    <source>
        <dbReference type="EMBL" id="CAF3595409.1"/>
    </source>
</evidence>
<feature type="region of interest" description="Disordered" evidence="1">
    <location>
        <begin position="100"/>
        <end position="119"/>
    </location>
</feature>
<keyword evidence="2" id="KW-0472">Membrane</keyword>
<accession>A0A813URM8</accession>
<gene>
    <name evidence="4" type="ORF">GPM918_LOCUS4870</name>
    <name evidence="3" type="ORF">OVA965_LOCUS5174</name>
    <name evidence="6" type="ORF">SRO942_LOCUS4876</name>
    <name evidence="5" type="ORF">TMI583_LOCUS5172</name>
</gene>
<dbReference type="Proteomes" id="UP000677228">
    <property type="component" value="Unassembled WGS sequence"/>
</dbReference>
<feature type="compositionally biased region" description="Polar residues" evidence="1">
    <location>
        <begin position="104"/>
        <end position="119"/>
    </location>
</feature>
<feature type="region of interest" description="Disordered" evidence="1">
    <location>
        <begin position="23"/>
        <end position="93"/>
    </location>
</feature>
<dbReference type="AlphaFoldDB" id="A0A813URM8"/>
<feature type="compositionally biased region" description="Low complexity" evidence="1">
    <location>
        <begin position="40"/>
        <end position="50"/>
    </location>
</feature>
<dbReference type="EMBL" id="CAJOBC010000679">
    <property type="protein sequence ID" value="CAF3614352.1"/>
    <property type="molecule type" value="Genomic_DNA"/>
</dbReference>
<keyword evidence="7" id="KW-1185">Reference proteome</keyword>
<evidence type="ECO:0000313" key="3">
    <source>
        <dbReference type="EMBL" id="CAF0811555.1"/>
    </source>
</evidence>
<feature type="compositionally biased region" description="Acidic residues" evidence="1">
    <location>
        <begin position="29"/>
        <end position="39"/>
    </location>
</feature>
<dbReference type="EMBL" id="CAJNOK010001429">
    <property type="protein sequence ID" value="CAF0811555.1"/>
    <property type="molecule type" value="Genomic_DNA"/>
</dbReference>
<evidence type="ECO:0000313" key="7">
    <source>
        <dbReference type="Proteomes" id="UP000663829"/>
    </source>
</evidence>
<organism evidence="4 7">
    <name type="scientific">Didymodactylos carnosus</name>
    <dbReference type="NCBI Taxonomy" id="1234261"/>
    <lineage>
        <taxon>Eukaryota</taxon>
        <taxon>Metazoa</taxon>
        <taxon>Spiralia</taxon>
        <taxon>Gnathifera</taxon>
        <taxon>Rotifera</taxon>
        <taxon>Eurotatoria</taxon>
        <taxon>Bdelloidea</taxon>
        <taxon>Philodinida</taxon>
        <taxon>Philodinidae</taxon>
        <taxon>Didymodactylos</taxon>
    </lineage>
</organism>
<dbReference type="EMBL" id="CAJNOQ010000678">
    <property type="protein sequence ID" value="CAF0827386.1"/>
    <property type="molecule type" value="Genomic_DNA"/>
</dbReference>
<proteinExistence type="predicted"/>
<feature type="compositionally biased region" description="Basic and acidic residues" evidence="1">
    <location>
        <begin position="80"/>
        <end position="93"/>
    </location>
</feature>
<name>A0A813URM8_9BILA</name>
<dbReference type="Proteomes" id="UP000681722">
    <property type="component" value="Unassembled WGS sequence"/>
</dbReference>
<dbReference type="Proteomes" id="UP000663829">
    <property type="component" value="Unassembled WGS sequence"/>
</dbReference>
<keyword evidence="2" id="KW-1133">Transmembrane helix</keyword>
<comment type="caution">
    <text evidence="4">The sequence shown here is derived from an EMBL/GenBank/DDBJ whole genome shotgun (WGS) entry which is preliminary data.</text>
</comment>
<sequence length="231" mass="26798">MSEDKTKKKSLRRDGSYRIFRITRKQKDDDEDDDEENTFEDNSNNENSNTVQKTSNLFKKKSIKFTDQNNQWKRKSSKTTKSDNKVKRFDDVNENTIEEKTTLKENNNQSSTTVNQRQIDSTLSKIPTVTEEDIFHWSDTNLNNSQTEDEILNNLLSRANDLEKNEFGTKISPEANYRRKRKRFISIGAIIIGLIIIIIIVAVIIILITTRKLSNRDQKRLSLSTSISSNS</sequence>
<evidence type="ECO:0000313" key="6">
    <source>
        <dbReference type="EMBL" id="CAF3614352.1"/>
    </source>
</evidence>
<protein>
    <submittedName>
        <fullName evidence="4">Uncharacterized protein</fullName>
    </submittedName>
</protein>
<keyword evidence="2" id="KW-0812">Transmembrane</keyword>
<dbReference type="Proteomes" id="UP000682733">
    <property type="component" value="Unassembled WGS sequence"/>
</dbReference>
<evidence type="ECO:0000256" key="1">
    <source>
        <dbReference type="SAM" id="MobiDB-lite"/>
    </source>
</evidence>